<dbReference type="KEGG" id="tcb:TCARB_0487"/>
<sequence>MQVVIVKELSKKFREFYALKNVSFEVEEGEIFGLIGPNGAGKTTTFRILAGLIPPTSGRVEIMGEKPGSPRLKRVVTYLPEDAGTYRNLTGYEFLKLISEIYFGKTREAEEALELGLKIASLGDKIHEKMKNYSKGMKRRIQVARTLMVKPRLAILDEPTAGLDVIHSKEIRETILSFSREFGTTVLVSSHNMLEVENLCGKIAMINKGSIVLTGSVKELLEERGAKNLEELFFMVTKQGEAA</sequence>
<reference evidence="5" key="1">
    <citation type="book" date="2010" name="EXTREMOPHILES" publisher="0:0-0">
        <title>Complete genome sequences of ten hyperthermophilic archaea reveal their metabolic capabilities and possible ecological roles.</title>
        <editorList>
            <person name="?"/>
        </editorList>
        <authorList>
            <person name="Ravin N.V."/>
            <person name="Mardanov A.V."/>
            <person name="Bonch-Osmolovskaya E.A."/>
            <person name="Skryabin K.G."/>
        </authorList>
    </citation>
    <scope>NUCLEOTIDE SEQUENCE [LARGE SCALE GENOMIC DNA]</scope>
    <source>
        <strain evidence="5">1505</strain>
    </source>
</reference>
<feature type="domain" description="ABC transporter" evidence="3">
    <location>
        <begin position="4"/>
        <end position="233"/>
    </location>
</feature>
<dbReference type="EMBL" id="CP007493">
    <property type="protein sequence ID" value="AJB41553.1"/>
    <property type="molecule type" value="Genomic_DNA"/>
</dbReference>
<dbReference type="Proteomes" id="UP000266720">
    <property type="component" value="Chromosome"/>
</dbReference>
<evidence type="ECO:0000256" key="1">
    <source>
        <dbReference type="ARBA" id="ARBA00022741"/>
    </source>
</evidence>
<dbReference type="Gene3D" id="3.40.50.300">
    <property type="entry name" value="P-loop containing nucleotide triphosphate hydrolases"/>
    <property type="match status" value="1"/>
</dbReference>
<dbReference type="CDD" id="cd03230">
    <property type="entry name" value="ABC_DR_subfamily_A"/>
    <property type="match status" value="1"/>
</dbReference>
<name>A0A3G1A645_9CREN</name>
<dbReference type="PANTHER" id="PTHR43613">
    <property type="entry name" value="ABC TRANSPORTER, ATP-BINDING PROTEIN"/>
    <property type="match status" value="1"/>
</dbReference>
<dbReference type="RefSeq" id="WP_052886604.1">
    <property type="nucleotide sequence ID" value="NZ_CP007493.1"/>
</dbReference>
<dbReference type="PROSITE" id="PS50893">
    <property type="entry name" value="ABC_TRANSPORTER_2"/>
    <property type="match status" value="1"/>
</dbReference>
<dbReference type="SMART" id="SM00382">
    <property type="entry name" value="AAA"/>
    <property type="match status" value="1"/>
</dbReference>
<dbReference type="InterPro" id="IPR003593">
    <property type="entry name" value="AAA+_ATPase"/>
</dbReference>
<keyword evidence="2 4" id="KW-0067">ATP-binding</keyword>
<proteinExistence type="predicted"/>
<organism evidence="4 5">
    <name type="scientific">Thermofilum adornatum 1505</name>
    <dbReference type="NCBI Taxonomy" id="697581"/>
    <lineage>
        <taxon>Archaea</taxon>
        <taxon>Thermoproteota</taxon>
        <taxon>Thermoprotei</taxon>
        <taxon>Thermofilales</taxon>
        <taxon>Thermofilaceae</taxon>
        <taxon>Thermofilum</taxon>
    </lineage>
</organism>
<dbReference type="STRING" id="697581.TCARB_0487"/>
<dbReference type="InterPro" id="IPR017871">
    <property type="entry name" value="ABC_transporter-like_CS"/>
</dbReference>
<dbReference type="GO" id="GO:0005524">
    <property type="term" value="F:ATP binding"/>
    <property type="evidence" value="ECO:0007669"/>
    <property type="project" value="UniProtKB-KW"/>
</dbReference>
<evidence type="ECO:0000313" key="4">
    <source>
        <dbReference type="EMBL" id="AJB41553.1"/>
    </source>
</evidence>
<dbReference type="InterPro" id="IPR003439">
    <property type="entry name" value="ABC_transporter-like_ATP-bd"/>
</dbReference>
<gene>
    <name evidence="4" type="ORF">TCARB_0487</name>
</gene>
<evidence type="ECO:0000256" key="2">
    <source>
        <dbReference type="ARBA" id="ARBA00022840"/>
    </source>
</evidence>
<dbReference type="Pfam" id="PF00005">
    <property type="entry name" value="ABC_tran"/>
    <property type="match status" value="1"/>
</dbReference>
<evidence type="ECO:0000259" key="3">
    <source>
        <dbReference type="PROSITE" id="PS50893"/>
    </source>
</evidence>
<protein>
    <submittedName>
        <fullName evidence="4">ABC transporter, ATP-binding protein</fullName>
    </submittedName>
</protein>
<dbReference type="SUPFAM" id="SSF52540">
    <property type="entry name" value="P-loop containing nucleoside triphosphate hydrolases"/>
    <property type="match status" value="1"/>
</dbReference>
<evidence type="ECO:0000313" key="5">
    <source>
        <dbReference type="Proteomes" id="UP000266720"/>
    </source>
</evidence>
<dbReference type="GO" id="GO:0016887">
    <property type="term" value="F:ATP hydrolysis activity"/>
    <property type="evidence" value="ECO:0007669"/>
    <property type="project" value="InterPro"/>
</dbReference>
<accession>A0A3G1A645</accession>
<dbReference type="InterPro" id="IPR027417">
    <property type="entry name" value="P-loop_NTPase"/>
</dbReference>
<dbReference type="GeneID" id="25405943"/>
<dbReference type="PANTHER" id="PTHR43613:SF1">
    <property type="entry name" value="ABC TRANSPORTER, ATP-BINDING PROTEIN"/>
    <property type="match status" value="1"/>
</dbReference>
<dbReference type="PROSITE" id="PS00211">
    <property type="entry name" value="ABC_TRANSPORTER_1"/>
    <property type="match status" value="1"/>
</dbReference>
<dbReference type="AlphaFoldDB" id="A0A3G1A645"/>
<keyword evidence="1" id="KW-0547">Nucleotide-binding</keyword>